<reference evidence="2 3" key="1">
    <citation type="submission" date="2019-04" db="EMBL/GenBank/DDBJ databases">
        <title>Friends and foes A comparative genomics study of 23 Aspergillus species from section Flavi.</title>
        <authorList>
            <consortium name="DOE Joint Genome Institute"/>
            <person name="Kjaerbolling I."/>
            <person name="Vesth T."/>
            <person name="Frisvad J.C."/>
            <person name="Nybo J.L."/>
            <person name="Theobald S."/>
            <person name="Kildgaard S."/>
            <person name="Isbrandt T."/>
            <person name="Kuo A."/>
            <person name="Sato A."/>
            <person name="Lyhne E.K."/>
            <person name="Kogle M.E."/>
            <person name="Wiebenga A."/>
            <person name="Kun R.S."/>
            <person name="Lubbers R.J."/>
            <person name="Makela M.R."/>
            <person name="Barry K."/>
            <person name="Chovatia M."/>
            <person name="Clum A."/>
            <person name="Daum C."/>
            <person name="Haridas S."/>
            <person name="He G."/>
            <person name="LaButti K."/>
            <person name="Lipzen A."/>
            <person name="Mondo S."/>
            <person name="Riley R."/>
            <person name="Salamov A."/>
            <person name="Simmons B.A."/>
            <person name="Magnuson J.K."/>
            <person name="Henrissat B."/>
            <person name="Mortensen U.H."/>
            <person name="Larsen T.O."/>
            <person name="Devries R.P."/>
            <person name="Grigoriev I.V."/>
            <person name="Machida M."/>
            <person name="Baker S.E."/>
            <person name="Andersen M.R."/>
        </authorList>
    </citation>
    <scope>NUCLEOTIDE SEQUENCE [LARGE SCALE GENOMIC DNA]</scope>
    <source>
        <strain evidence="2 3">IBT 18842</strain>
    </source>
</reference>
<keyword evidence="1" id="KW-0812">Transmembrane</keyword>
<organism evidence="2 3">
    <name type="scientific">Aspergillus avenaceus</name>
    <dbReference type="NCBI Taxonomy" id="36643"/>
    <lineage>
        <taxon>Eukaryota</taxon>
        <taxon>Fungi</taxon>
        <taxon>Dikarya</taxon>
        <taxon>Ascomycota</taxon>
        <taxon>Pezizomycotina</taxon>
        <taxon>Eurotiomycetes</taxon>
        <taxon>Eurotiomycetidae</taxon>
        <taxon>Eurotiales</taxon>
        <taxon>Aspergillaceae</taxon>
        <taxon>Aspergillus</taxon>
        <taxon>Aspergillus subgen. Circumdati</taxon>
    </lineage>
</organism>
<feature type="transmembrane region" description="Helical" evidence="1">
    <location>
        <begin position="12"/>
        <end position="31"/>
    </location>
</feature>
<evidence type="ECO:0000313" key="2">
    <source>
        <dbReference type="EMBL" id="KAE8152028.1"/>
    </source>
</evidence>
<name>A0A5N6U0A2_ASPAV</name>
<dbReference type="AlphaFoldDB" id="A0A5N6U0A2"/>
<keyword evidence="3" id="KW-1185">Reference proteome</keyword>
<sequence length="57" mass="6999">MKRKRNTTFSLLLSLCEVYYFFFLILFSLFAPCDFRRIQSYRLSFQPFVYVLCKPLK</sequence>
<evidence type="ECO:0000313" key="3">
    <source>
        <dbReference type="Proteomes" id="UP000325780"/>
    </source>
</evidence>
<protein>
    <submittedName>
        <fullName evidence="2">Uncharacterized protein</fullName>
    </submittedName>
</protein>
<keyword evidence="1" id="KW-1133">Transmembrane helix</keyword>
<gene>
    <name evidence="2" type="ORF">BDV25DRAFT_79214</name>
</gene>
<dbReference type="Proteomes" id="UP000325780">
    <property type="component" value="Unassembled WGS sequence"/>
</dbReference>
<dbReference type="EMBL" id="ML742060">
    <property type="protein sequence ID" value="KAE8152028.1"/>
    <property type="molecule type" value="Genomic_DNA"/>
</dbReference>
<evidence type="ECO:0000256" key="1">
    <source>
        <dbReference type="SAM" id="Phobius"/>
    </source>
</evidence>
<accession>A0A5N6U0A2</accession>
<keyword evidence="1" id="KW-0472">Membrane</keyword>
<proteinExistence type="predicted"/>